<protein>
    <submittedName>
        <fullName evidence="6">Flagellar basal body P-ring formation protein FlgA</fullName>
    </submittedName>
</protein>
<dbReference type="Gene3D" id="3.90.1210.10">
    <property type="entry name" value="Antifreeze-like/N-acetylneuraminic acid synthase C-terminal domain"/>
    <property type="match status" value="1"/>
</dbReference>
<evidence type="ECO:0000256" key="1">
    <source>
        <dbReference type="ARBA" id="ARBA00004418"/>
    </source>
</evidence>
<dbReference type="PANTHER" id="PTHR36307:SF1">
    <property type="entry name" value="FLAGELLA BASAL BODY P-RING FORMATION PROTEIN FLGA"/>
    <property type="match status" value="1"/>
</dbReference>
<dbReference type="GO" id="GO:0044780">
    <property type="term" value="P:bacterial-type flagellum assembly"/>
    <property type="evidence" value="ECO:0007669"/>
    <property type="project" value="InterPro"/>
</dbReference>
<evidence type="ECO:0000259" key="5">
    <source>
        <dbReference type="SMART" id="SM00858"/>
    </source>
</evidence>
<dbReference type="Gene3D" id="2.30.30.760">
    <property type="match status" value="1"/>
</dbReference>
<dbReference type="GO" id="GO:0042597">
    <property type="term" value="C:periplasmic space"/>
    <property type="evidence" value="ECO:0007669"/>
    <property type="project" value="UniProtKB-SubCell"/>
</dbReference>
<organism evidence="6">
    <name type="scientific">Desulfatirhabdium butyrativorans</name>
    <dbReference type="NCBI Taxonomy" id="340467"/>
    <lineage>
        <taxon>Bacteria</taxon>
        <taxon>Pseudomonadati</taxon>
        <taxon>Thermodesulfobacteriota</taxon>
        <taxon>Desulfobacteria</taxon>
        <taxon>Desulfobacterales</taxon>
        <taxon>Desulfatirhabdiaceae</taxon>
        <taxon>Desulfatirhabdium</taxon>
    </lineage>
</organism>
<keyword evidence="6" id="KW-0282">Flagellum</keyword>
<dbReference type="NCBIfam" id="TIGR03170">
    <property type="entry name" value="flgA_cterm"/>
    <property type="match status" value="1"/>
</dbReference>
<dbReference type="InterPro" id="IPR017585">
    <property type="entry name" value="SAF_FlgA"/>
</dbReference>
<feature type="chain" id="PRO_5027617850" evidence="4">
    <location>
        <begin position="28"/>
        <end position="327"/>
    </location>
</feature>
<dbReference type="InterPro" id="IPR039246">
    <property type="entry name" value="Flagellar_FlgA"/>
</dbReference>
<dbReference type="SMART" id="SM00858">
    <property type="entry name" value="SAF"/>
    <property type="match status" value="1"/>
</dbReference>
<comment type="caution">
    <text evidence="6">The sequence shown here is derived from an EMBL/GenBank/DDBJ whole genome shotgun (WGS) entry which is preliminary data.</text>
</comment>
<evidence type="ECO:0000256" key="3">
    <source>
        <dbReference type="ARBA" id="ARBA00022764"/>
    </source>
</evidence>
<dbReference type="EMBL" id="DSUH01000223">
    <property type="protein sequence ID" value="HGU33075.1"/>
    <property type="molecule type" value="Genomic_DNA"/>
</dbReference>
<feature type="signal peptide" evidence="4">
    <location>
        <begin position="1"/>
        <end position="27"/>
    </location>
</feature>
<dbReference type="CDD" id="cd11614">
    <property type="entry name" value="SAF_CpaB_FlgA_like"/>
    <property type="match status" value="1"/>
</dbReference>
<comment type="subcellular location">
    <subcellularLocation>
        <location evidence="1">Periplasm</location>
    </subcellularLocation>
</comment>
<accession>A0A7C4RNW8</accession>
<dbReference type="Pfam" id="PF13144">
    <property type="entry name" value="ChapFlgA"/>
    <property type="match status" value="1"/>
</dbReference>
<sequence>MKRQNWMKWMGAATVLMWVMIASVGQAAAGITMSAPRQVQVSAPVITIGDIATVVGDNPEMVQRIQEVSLGNSPILGASRSIDKTYLEIRLRQNRIDPNDIAMLVPETIDITRKTVEIPKSRIERIALDYLEPRLPWDRNKTRITLASTSDVVYLSDEDFTAEVSLPNRTNLIGSVPLLVRFFVKNQVERKLWVTATISVESPVVIAKQAINRRQVITEDMIDVIAADLAKLPSNAMTDMEEVVGKRALRVINPSEVLRTDLIELPPLVKRNDIVTIVAETGALRVSTKGEVKENGRRGDRIRVMNLDSKKEVFARVVDPTTVRVDF</sequence>
<dbReference type="InterPro" id="IPR013974">
    <property type="entry name" value="SAF"/>
</dbReference>
<evidence type="ECO:0000256" key="2">
    <source>
        <dbReference type="ARBA" id="ARBA00022729"/>
    </source>
</evidence>
<evidence type="ECO:0000313" key="6">
    <source>
        <dbReference type="EMBL" id="HGU33075.1"/>
    </source>
</evidence>
<keyword evidence="6" id="KW-0966">Cell projection</keyword>
<dbReference type="AlphaFoldDB" id="A0A7C4RNW8"/>
<keyword evidence="2 4" id="KW-0732">Signal</keyword>
<reference evidence="6" key="1">
    <citation type="journal article" date="2020" name="mSystems">
        <title>Genome- and Community-Level Interaction Insights into Carbon Utilization and Element Cycling Functions of Hydrothermarchaeota in Hydrothermal Sediment.</title>
        <authorList>
            <person name="Zhou Z."/>
            <person name="Liu Y."/>
            <person name="Xu W."/>
            <person name="Pan J."/>
            <person name="Luo Z.H."/>
            <person name="Li M."/>
        </authorList>
    </citation>
    <scope>NUCLEOTIDE SEQUENCE [LARGE SCALE GENOMIC DNA]</scope>
    <source>
        <strain evidence="6">SpSt-477</strain>
    </source>
</reference>
<feature type="domain" description="SAF" evidence="5">
    <location>
        <begin position="202"/>
        <end position="264"/>
    </location>
</feature>
<name>A0A7C4RNW8_9BACT</name>
<gene>
    <name evidence="6" type="primary">flgA</name>
    <name evidence="6" type="ORF">ENS29_09495</name>
</gene>
<keyword evidence="3" id="KW-0574">Periplasm</keyword>
<evidence type="ECO:0000256" key="4">
    <source>
        <dbReference type="SAM" id="SignalP"/>
    </source>
</evidence>
<proteinExistence type="predicted"/>
<keyword evidence="6" id="KW-0969">Cilium</keyword>
<dbReference type="PANTHER" id="PTHR36307">
    <property type="entry name" value="FLAGELLA BASAL BODY P-RING FORMATION PROTEIN FLGA"/>
    <property type="match status" value="1"/>
</dbReference>